<evidence type="ECO:0000256" key="4">
    <source>
        <dbReference type="ARBA" id="ARBA00023002"/>
    </source>
</evidence>
<dbReference type="SUPFAM" id="SSF51905">
    <property type="entry name" value="FAD/NAD(P)-binding domain"/>
    <property type="match status" value="1"/>
</dbReference>
<dbReference type="PANTHER" id="PTHR13789:SF147">
    <property type="entry name" value="PUTATIVE (AFU_ORTHOLOGUE AFUA_2G01950)-RELATED"/>
    <property type="match status" value="1"/>
</dbReference>
<dbReference type="InterPro" id="IPR036188">
    <property type="entry name" value="FAD/NAD-bd_sf"/>
</dbReference>
<gene>
    <name evidence="7" type="ORF">FPRO_15137</name>
</gene>
<feature type="domain" description="FAD-binding" evidence="6">
    <location>
        <begin position="8"/>
        <end position="364"/>
    </location>
</feature>
<evidence type="ECO:0000313" key="7">
    <source>
        <dbReference type="EMBL" id="CZR45687.1"/>
    </source>
</evidence>
<dbReference type="VEuPathDB" id="FungiDB:FPRO_15137"/>
<evidence type="ECO:0000256" key="3">
    <source>
        <dbReference type="ARBA" id="ARBA00022827"/>
    </source>
</evidence>
<dbReference type="Gene3D" id="3.50.50.60">
    <property type="entry name" value="FAD/NAD(P)-binding domain"/>
    <property type="match status" value="1"/>
</dbReference>
<name>A0A1L7VZ20_FUSPR</name>
<evidence type="ECO:0000256" key="2">
    <source>
        <dbReference type="ARBA" id="ARBA00022630"/>
    </source>
</evidence>
<dbReference type="PANTHER" id="PTHR13789">
    <property type="entry name" value="MONOOXYGENASE"/>
    <property type="match status" value="1"/>
</dbReference>
<dbReference type="EMBL" id="FJOF01000009">
    <property type="protein sequence ID" value="CZR45687.1"/>
    <property type="molecule type" value="Genomic_DNA"/>
</dbReference>
<dbReference type="Pfam" id="PF01494">
    <property type="entry name" value="FAD_binding_3"/>
    <property type="match status" value="1"/>
</dbReference>
<proteinExistence type="inferred from homology"/>
<keyword evidence="5" id="KW-0503">Monooxygenase</keyword>
<dbReference type="GeneID" id="42059994"/>
<dbReference type="InterPro" id="IPR002938">
    <property type="entry name" value="FAD-bd"/>
</dbReference>
<keyword evidence="4" id="KW-0560">Oxidoreductase</keyword>
<dbReference type="AlphaFoldDB" id="A0A1L7VZ20"/>
<dbReference type="PRINTS" id="PR00420">
    <property type="entry name" value="RNGMNOXGNASE"/>
</dbReference>
<evidence type="ECO:0000313" key="8">
    <source>
        <dbReference type="Proteomes" id="UP000183971"/>
    </source>
</evidence>
<dbReference type="PROSITE" id="PS51257">
    <property type="entry name" value="PROKAR_LIPOPROTEIN"/>
    <property type="match status" value="1"/>
</dbReference>
<organism evidence="7 8">
    <name type="scientific">Fusarium proliferatum (strain ET1)</name>
    <name type="common">Orchid endophyte fungus</name>
    <dbReference type="NCBI Taxonomy" id="1227346"/>
    <lineage>
        <taxon>Eukaryota</taxon>
        <taxon>Fungi</taxon>
        <taxon>Dikarya</taxon>
        <taxon>Ascomycota</taxon>
        <taxon>Pezizomycotina</taxon>
        <taxon>Sordariomycetes</taxon>
        <taxon>Hypocreomycetidae</taxon>
        <taxon>Hypocreales</taxon>
        <taxon>Nectriaceae</taxon>
        <taxon>Fusarium</taxon>
        <taxon>Fusarium fujikuroi species complex</taxon>
    </lineage>
</organism>
<comment type="caution">
    <text evidence="7">The sequence shown here is derived from an EMBL/GenBank/DDBJ whole genome shotgun (WGS) entry which is preliminary data.</text>
</comment>
<keyword evidence="2" id="KW-0285">Flavoprotein</keyword>
<dbReference type="GO" id="GO:0004497">
    <property type="term" value="F:monooxygenase activity"/>
    <property type="evidence" value="ECO:0007669"/>
    <property type="project" value="UniProtKB-KW"/>
</dbReference>
<sequence length="436" mass="48339">MDVKKQRIVIAGGGLGGLTAACRLACDGHEVDLFERSPSLSTASGAIFVRSNGVRCFYRWQMREAFEAVTAPIKEHETRNGNTNELLHTLDPGIYSKFPEWSTDRQALQTVLYDEACKAGAKMHFGNEIITVEEDDQAAYATCKDGSRVTADLILAADGISSRLRSQVLSHVDPSRLTVIRAPSTHYPTEIPADMLANDERTKSLCQQPESENGIMWAGHGGYAIGKYNHHRGLFNIMFSIQHGAEDSEASEKKLFDATDDSEVVKSFFSSFNPTVVALANMVQSCSRWRLARLEPLDTWSSPKRRLVLLGDSAHAMLPNLAEGFSSIVEDIDALSILFSESSRDVPTTIETWEKTRIPRVTRLQNGSTWNYKLYNSGKPPGSELTGEQRALPMGEGDGNAPFNTLPFDKWMFDYDTATEVYHIDPSYLATHSNSE</sequence>
<dbReference type="GO" id="GO:0071949">
    <property type="term" value="F:FAD binding"/>
    <property type="evidence" value="ECO:0007669"/>
    <property type="project" value="InterPro"/>
</dbReference>
<evidence type="ECO:0000256" key="5">
    <source>
        <dbReference type="ARBA" id="ARBA00023033"/>
    </source>
</evidence>
<comment type="similarity">
    <text evidence="1">Belongs to the paxM FAD-dependent monooxygenase family.</text>
</comment>
<reference evidence="8" key="1">
    <citation type="journal article" date="2016" name="Genome Biol. Evol.">
        <title>Comparative 'omics' of the Fusarium fujikuroi species complex highlights differences in genetic potential and metabolite synthesis.</title>
        <authorList>
            <person name="Niehaus E.-M."/>
            <person name="Muensterkoetter M."/>
            <person name="Proctor R.H."/>
            <person name="Brown D.W."/>
            <person name="Sharon A."/>
            <person name="Idan Y."/>
            <person name="Oren-Young L."/>
            <person name="Sieber C.M."/>
            <person name="Novak O."/>
            <person name="Pencik A."/>
            <person name="Tarkowska D."/>
            <person name="Hromadova K."/>
            <person name="Freeman S."/>
            <person name="Maymon M."/>
            <person name="Elazar M."/>
            <person name="Youssef S.A."/>
            <person name="El-Shabrawy E.S.M."/>
            <person name="Shalaby A.B.A."/>
            <person name="Houterman P."/>
            <person name="Brock N.L."/>
            <person name="Burkhardt I."/>
            <person name="Tsavkelova E.A."/>
            <person name="Dickschat J.S."/>
            <person name="Galuszka P."/>
            <person name="Gueldener U."/>
            <person name="Tudzynski B."/>
        </authorList>
    </citation>
    <scope>NUCLEOTIDE SEQUENCE [LARGE SCALE GENOMIC DNA]</scope>
    <source>
        <strain evidence="8">ET1</strain>
    </source>
</reference>
<protein>
    <submittedName>
        <fullName evidence="7">Related to salicylate hydroxylase</fullName>
    </submittedName>
</protein>
<dbReference type="RefSeq" id="XP_031086221.1">
    <property type="nucleotide sequence ID" value="XM_031220576.1"/>
</dbReference>
<dbReference type="Proteomes" id="UP000183971">
    <property type="component" value="Unassembled WGS sequence"/>
</dbReference>
<keyword evidence="8" id="KW-1185">Reference proteome</keyword>
<evidence type="ECO:0000256" key="1">
    <source>
        <dbReference type="ARBA" id="ARBA00007992"/>
    </source>
</evidence>
<dbReference type="InterPro" id="IPR050493">
    <property type="entry name" value="FAD-dep_Monooxygenase_BioMet"/>
</dbReference>
<accession>A0A1L7VZ20</accession>
<evidence type="ECO:0000259" key="6">
    <source>
        <dbReference type="Pfam" id="PF01494"/>
    </source>
</evidence>
<keyword evidence="3" id="KW-0274">FAD</keyword>